<evidence type="ECO:0000256" key="13">
    <source>
        <dbReference type="ARBA" id="ARBA00049247"/>
    </source>
</evidence>
<evidence type="ECO:0000256" key="4">
    <source>
        <dbReference type="ARBA" id="ARBA00012033"/>
    </source>
</evidence>
<feature type="domain" description="Acyl-CoA dehydrogenase C-terminal bacterial-type" evidence="17">
    <location>
        <begin position="517"/>
        <end position="801"/>
    </location>
</feature>
<accession>A0A9D7DZV3</accession>
<keyword evidence="7" id="KW-0285">Flavoprotein</keyword>
<evidence type="ECO:0000256" key="2">
    <source>
        <dbReference type="ARBA" id="ARBA00005005"/>
    </source>
</evidence>
<sequence>MIWMILALPLIAVSLAYLGATLAIWTLVGAAWLGVTAWLGAWSTLAVALVFGAFLLVAGVFSLKPLRRAMISGPLLAGYRRILPPMSDTERIALEAGTVWWEGELFRGRPDWARLLSFPQPKLTPEEQSFIDNETEELCRLSNDWECSHELGDLPPQVWQFIRDKGFLGMIIPKQYGGKEFSAYMHSQVITKLSTRCSASAVTVMVPNSLGPAELLLHYGTDAQKNHYLPRLAKGMEIPCFALTSPHAGSDAASIPDFGVICKGTWEGREVVGMRVTWDKRYITLGPVSTLLGLAFRLYDPDKLVGEVEDLGITCALIPSNHPGVHIGRRHIPLNAVFQNGPNWGKDVFMPLDWIIGGPKMAGQGWRMLMECLAAGRSISLPGSNTGMAKLAVRAVGGYSRVRSQFKTAIGRFEGIQEPLTRMGGNLYMMDAARVMTAGAIDLGEKPSVVSAIVKYHVTERARQVVNDGMDIIGGKGICLGPSNFLGRAYQQLPIGITVEGANILTRSLIIFGQGAIRCHPFVLREMLAANNPDSATALVDFDDALFSHLGHTLHNAARTLVMGITGSHFVGVPRDIAPETTRYYQQLTRFSSALAFIADVAMVTMGGDLKRKEKLSARLGDILSLLYLSSATLKRFEAEGRQQADAPLMHWAIWDAMFKAQNAFEGVISNFPGRARSILLRRLIFPLGRPYVVPSDLLGTQVANLLIEPSATRDRLTADMYVPRDEDDAVGVIELALEATVQAEPIEAKIRAAAKAGRLDGRGAQLAASACEAGVITPAEQALLTRRDELRDKVIRVDDFPQDLGIRRESEGQPGLRAVA</sequence>
<protein>
    <recommendedName>
        <fullName evidence="6">Acyl-coenzyme A dehydrogenase</fullName>
        <ecNumber evidence="4">1.3.8.7</ecNumber>
        <ecNumber evidence="5">1.3.8.8</ecNumber>
    </recommendedName>
</protein>
<feature type="domain" description="Acyl-CoA dehydrogenase/oxidase C-terminal" evidence="15">
    <location>
        <begin position="363"/>
        <end position="510"/>
    </location>
</feature>
<evidence type="ECO:0000256" key="1">
    <source>
        <dbReference type="ARBA" id="ARBA00001974"/>
    </source>
</evidence>
<comment type="similarity">
    <text evidence="3">Belongs to the acyl-CoA dehydrogenase family.</text>
</comment>
<dbReference type="GO" id="GO:0050660">
    <property type="term" value="F:flavin adenine dinucleotide binding"/>
    <property type="evidence" value="ECO:0007669"/>
    <property type="project" value="InterPro"/>
</dbReference>
<dbReference type="InterPro" id="IPR009075">
    <property type="entry name" value="AcylCo_DH/oxidase_C"/>
</dbReference>
<evidence type="ECO:0000313" key="18">
    <source>
        <dbReference type="EMBL" id="MBK6973965.1"/>
    </source>
</evidence>
<comment type="cofactor">
    <cofactor evidence="1">
        <name>FAD</name>
        <dbReference type="ChEBI" id="CHEBI:57692"/>
    </cofactor>
</comment>
<dbReference type="Pfam" id="PF02771">
    <property type="entry name" value="Acyl-CoA_dh_N"/>
    <property type="match status" value="1"/>
</dbReference>
<dbReference type="GO" id="GO:0033539">
    <property type="term" value="P:fatty acid beta-oxidation using acyl-CoA dehydrogenase"/>
    <property type="evidence" value="ECO:0007669"/>
    <property type="project" value="InterPro"/>
</dbReference>
<evidence type="ECO:0000256" key="5">
    <source>
        <dbReference type="ARBA" id="ARBA00012040"/>
    </source>
</evidence>
<dbReference type="Pfam" id="PF00441">
    <property type="entry name" value="Acyl-CoA_dh_1"/>
    <property type="match status" value="1"/>
</dbReference>
<dbReference type="InterPro" id="IPR009100">
    <property type="entry name" value="AcylCoA_DH/oxidase_NM_dom_sf"/>
</dbReference>
<dbReference type="InterPro" id="IPR037069">
    <property type="entry name" value="AcylCoA_DH/ox_N_sf"/>
</dbReference>
<dbReference type="AlphaFoldDB" id="A0A9D7DZV3"/>
<dbReference type="FunFam" id="2.40.110.10:FF:000010">
    <property type="entry name" value="Acyl-CoA dehydrogenase"/>
    <property type="match status" value="1"/>
</dbReference>
<dbReference type="FunFam" id="1.10.540.10:FF:000004">
    <property type="entry name" value="Acyl-CoA dehydrogenase"/>
    <property type="match status" value="1"/>
</dbReference>
<keyword evidence="9" id="KW-0276">Fatty acid metabolism</keyword>
<comment type="catalytic activity">
    <reaction evidence="13">
        <text>a long-chain 2,3-saturated fatty acyl-CoA + oxidized [electron-transfer flavoprotein] + H(+) = a long-chain (2E)-enoyl-CoA + reduced [electron-transfer flavoprotein]</text>
        <dbReference type="Rhea" id="RHEA:17721"/>
        <dbReference type="Rhea" id="RHEA-COMP:10685"/>
        <dbReference type="Rhea" id="RHEA-COMP:10686"/>
        <dbReference type="ChEBI" id="CHEBI:15378"/>
        <dbReference type="ChEBI" id="CHEBI:57692"/>
        <dbReference type="ChEBI" id="CHEBI:58307"/>
        <dbReference type="ChEBI" id="CHEBI:83721"/>
        <dbReference type="ChEBI" id="CHEBI:83727"/>
        <dbReference type="EC" id="1.3.8.8"/>
    </reaction>
</comment>
<evidence type="ECO:0000313" key="19">
    <source>
        <dbReference type="Proteomes" id="UP000807785"/>
    </source>
</evidence>
<comment type="catalytic activity">
    <reaction evidence="12">
        <text>a medium-chain 2,3-saturated fatty acyl-CoA + oxidized [electron-transfer flavoprotein] + H(+) = a medium-chain (2E)-enoyl-CoA + reduced [electron-transfer flavoprotein]</text>
        <dbReference type="Rhea" id="RHEA:14477"/>
        <dbReference type="Rhea" id="RHEA-COMP:10685"/>
        <dbReference type="Rhea" id="RHEA-COMP:10686"/>
        <dbReference type="ChEBI" id="CHEBI:15378"/>
        <dbReference type="ChEBI" id="CHEBI:57692"/>
        <dbReference type="ChEBI" id="CHEBI:58307"/>
        <dbReference type="ChEBI" id="CHEBI:83723"/>
        <dbReference type="ChEBI" id="CHEBI:83726"/>
        <dbReference type="EC" id="1.3.8.7"/>
    </reaction>
</comment>
<dbReference type="Gene3D" id="1.20.140.10">
    <property type="entry name" value="Butyryl-CoA Dehydrogenase, subunit A, domain 3"/>
    <property type="match status" value="1"/>
</dbReference>
<evidence type="ECO:0000256" key="7">
    <source>
        <dbReference type="ARBA" id="ARBA00022630"/>
    </source>
</evidence>
<keyword evidence="14" id="KW-1133">Transmembrane helix</keyword>
<keyword evidence="10" id="KW-0560">Oxidoreductase</keyword>
<keyword evidence="8" id="KW-0274">FAD</keyword>
<evidence type="ECO:0000256" key="11">
    <source>
        <dbReference type="ARBA" id="ARBA00023098"/>
    </source>
</evidence>
<dbReference type="FunFam" id="1.20.140.10:FF:000009">
    <property type="entry name" value="Acyl-CoA dehydrogenase"/>
    <property type="match status" value="1"/>
</dbReference>
<proteinExistence type="inferred from homology"/>
<dbReference type="InterPro" id="IPR050741">
    <property type="entry name" value="Acyl-CoA_dehydrogenase"/>
</dbReference>
<evidence type="ECO:0000256" key="3">
    <source>
        <dbReference type="ARBA" id="ARBA00009347"/>
    </source>
</evidence>
<feature type="domain" description="Acyl-CoA dehydrogenase/oxidase N-terminal" evidence="16">
    <location>
        <begin position="141"/>
        <end position="235"/>
    </location>
</feature>
<dbReference type="SUPFAM" id="SSF47203">
    <property type="entry name" value="Acyl-CoA dehydrogenase C-terminal domain-like"/>
    <property type="match status" value="1"/>
</dbReference>
<name>A0A9D7DZV3_9PROT</name>
<dbReference type="NCBIfam" id="NF009586">
    <property type="entry name" value="PRK13026.1"/>
    <property type="match status" value="1"/>
</dbReference>
<dbReference type="Pfam" id="PF09317">
    <property type="entry name" value="ACDH_C"/>
    <property type="match status" value="1"/>
</dbReference>
<evidence type="ECO:0000259" key="15">
    <source>
        <dbReference type="Pfam" id="PF00441"/>
    </source>
</evidence>
<dbReference type="InterPro" id="IPR015396">
    <property type="entry name" value="FadE_C"/>
</dbReference>
<keyword evidence="14" id="KW-0812">Transmembrane</keyword>
<dbReference type="Gene3D" id="2.40.110.10">
    <property type="entry name" value="Butyryl-CoA Dehydrogenase, subunit A, domain 2"/>
    <property type="match status" value="1"/>
</dbReference>
<dbReference type="SUPFAM" id="SSF56645">
    <property type="entry name" value="Acyl-CoA dehydrogenase NM domain-like"/>
    <property type="match status" value="1"/>
</dbReference>
<dbReference type="Proteomes" id="UP000807785">
    <property type="component" value="Unassembled WGS sequence"/>
</dbReference>
<dbReference type="InterPro" id="IPR036250">
    <property type="entry name" value="AcylCo_DH-like_C"/>
</dbReference>
<dbReference type="EMBL" id="JADJEV010000004">
    <property type="protein sequence ID" value="MBK6973965.1"/>
    <property type="molecule type" value="Genomic_DNA"/>
</dbReference>
<evidence type="ECO:0000256" key="9">
    <source>
        <dbReference type="ARBA" id="ARBA00022832"/>
    </source>
</evidence>
<dbReference type="GO" id="GO:0004466">
    <property type="term" value="F:long-chain fatty acyl-CoA dehydrogenase activity"/>
    <property type="evidence" value="ECO:0007669"/>
    <property type="project" value="UniProtKB-EC"/>
</dbReference>
<organism evidence="18 19">
    <name type="scientific">Candidatus Methylophosphatis roskildensis</name>
    <dbReference type="NCBI Taxonomy" id="2899263"/>
    <lineage>
        <taxon>Bacteria</taxon>
        <taxon>Pseudomonadati</taxon>
        <taxon>Pseudomonadota</taxon>
        <taxon>Betaproteobacteria</taxon>
        <taxon>Nitrosomonadales</taxon>
        <taxon>Sterolibacteriaceae</taxon>
        <taxon>Candidatus Methylophosphatis</taxon>
    </lineage>
</organism>
<comment type="pathway">
    <text evidence="2">Lipid metabolism; fatty acid beta-oxidation.</text>
</comment>
<dbReference type="InterPro" id="IPR046373">
    <property type="entry name" value="Acyl-CoA_Oxase/DH_mid-dom_sf"/>
</dbReference>
<dbReference type="InterPro" id="IPR013786">
    <property type="entry name" value="AcylCoA_DH/ox_N"/>
</dbReference>
<evidence type="ECO:0000259" key="16">
    <source>
        <dbReference type="Pfam" id="PF02771"/>
    </source>
</evidence>
<comment type="caution">
    <text evidence="18">The sequence shown here is derived from an EMBL/GenBank/DDBJ whole genome shotgun (WGS) entry which is preliminary data.</text>
</comment>
<evidence type="ECO:0000256" key="10">
    <source>
        <dbReference type="ARBA" id="ARBA00023002"/>
    </source>
</evidence>
<evidence type="ECO:0000256" key="14">
    <source>
        <dbReference type="SAM" id="Phobius"/>
    </source>
</evidence>
<gene>
    <name evidence="18" type="ORF">IPH26_13880</name>
</gene>
<evidence type="ECO:0000256" key="12">
    <source>
        <dbReference type="ARBA" id="ARBA00047882"/>
    </source>
</evidence>
<reference evidence="18" key="1">
    <citation type="submission" date="2020-10" db="EMBL/GenBank/DDBJ databases">
        <title>Connecting structure to function with the recovery of over 1000 high-quality activated sludge metagenome-assembled genomes encoding full-length rRNA genes using long-read sequencing.</title>
        <authorList>
            <person name="Singleton C.M."/>
            <person name="Petriglieri F."/>
            <person name="Kristensen J.M."/>
            <person name="Kirkegaard R.H."/>
            <person name="Michaelsen T.Y."/>
            <person name="Andersen M.H."/>
            <person name="Karst S.M."/>
            <person name="Dueholm M.S."/>
            <person name="Nielsen P.H."/>
            <person name="Albertsen M."/>
        </authorList>
    </citation>
    <scope>NUCLEOTIDE SEQUENCE</scope>
    <source>
        <strain evidence="18">Bjer_18-Q3-R1-45_BAT3C.347</strain>
    </source>
</reference>
<dbReference type="EC" id="1.3.8.8" evidence="5"/>
<dbReference type="PANTHER" id="PTHR48083">
    <property type="entry name" value="MEDIUM-CHAIN SPECIFIC ACYL-COA DEHYDROGENASE, MITOCHONDRIAL-RELATED"/>
    <property type="match status" value="1"/>
</dbReference>
<dbReference type="EC" id="1.3.8.7" evidence="4"/>
<dbReference type="Gene3D" id="1.10.540.10">
    <property type="entry name" value="Acyl-CoA dehydrogenase/oxidase, N-terminal domain"/>
    <property type="match status" value="1"/>
</dbReference>
<dbReference type="GO" id="GO:0070991">
    <property type="term" value="F:medium-chain fatty acyl-CoA dehydrogenase activity"/>
    <property type="evidence" value="ECO:0007669"/>
    <property type="project" value="UniProtKB-EC"/>
</dbReference>
<dbReference type="NCBIfam" id="NF007000">
    <property type="entry name" value="PRK09463.1"/>
    <property type="match status" value="1"/>
</dbReference>
<dbReference type="PANTHER" id="PTHR48083:SF33">
    <property type="entry name" value="ACYL-COENZYME A DEHYDROGENASE"/>
    <property type="match status" value="1"/>
</dbReference>
<keyword evidence="11" id="KW-0443">Lipid metabolism</keyword>
<dbReference type="GO" id="GO:0005737">
    <property type="term" value="C:cytoplasm"/>
    <property type="evidence" value="ECO:0007669"/>
    <property type="project" value="TreeGrafter"/>
</dbReference>
<evidence type="ECO:0000256" key="8">
    <source>
        <dbReference type="ARBA" id="ARBA00022827"/>
    </source>
</evidence>
<evidence type="ECO:0000259" key="17">
    <source>
        <dbReference type="Pfam" id="PF09317"/>
    </source>
</evidence>
<keyword evidence="14" id="KW-0472">Membrane</keyword>
<evidence type="ECO:0000256" key="6">
    <source>
        <dbReference type="ARBA" id="ARBA00020144"/>
    </source>
</evidence>
<feature type="transmembrane region" description="Helical" evidence="14">
    <location>
        <begin position="39"/>
        <end position="63"/>
    </location>
</feature>